<evidence type="ECO:0000313" key="1">
    <source>
        <dbReference type="EnsemblPlants" id="OPUNC10G00900.2"/>
    </source>
</evidence>
<dbReference type="Proteomes" id="UP000026962">
    <property type="component" value="Chromosome 10"/>
</dbReference>
<reference evidence="1" key="2">
    <citation type="submission" date="2018-05" db="EMBL/GenBank/DDBJ databases">
        <title>OpunRS2 (Oryza punctata Reference Sequence Version 2).</title>
        <authorList>
            <person name="Zhang J."/>
            <person name="Kudrna D."/>
            <person name="Lee S."/>
            <person name="Talag J."/>
            <person name="Welchert J."/>
            <person name="Wing R.A."/>
        </authorList>
    </citation>
    <scope>NUCLEOTIDE SEQUENCE [LARGE SCALE GENOMIC DNA]</scope>
</reference>
<dbReference type="AlphaFoldDB" id="A0A0E0M554"/>
<evidence type="ECO:0000313" key="2">
    <source>
        <dbReference type="Proteomes" id="UP000026962"/>
    </source>
</evidence>
<dbReference type="EnsemblPlants" id="OPUNC10G00900.2">
    <property type="protein sequence ID" value="OPUNC10G00900.2"/>
    <property type="gene ID" value="OPUNC10G00900"/>
</dbReference>
<proteinExistence type="predicted"/>
<organism evidence="1">
    <name type="scientific">Oryza punctata</name>
    <name type="common">Red rice</name>
    <dbReference type="NCBI Taxonomy" id="4537"/>
    <lineage>
        <taxon>Eukaryota</taxon>
        <taxon>Viridiplantae</taxon>
        <taxon>Streptophyta</taxon>
        <taxon>Embryophyta</taxon>
        <taxon>Tracheophyta</taxon>
        <taxon>Spermatophyta</taxon>
        <taxon>Magnoliopsida</taxon>
        <taxon>Liliopsida</taxon>
        <taxon>Poales</taxon>
        <taxon>Poaceae</taxon>
        <taxon>BOP clade</taxon>
        <taxon>Oryzoideae</taxon>
        <taxon>Oryzeae</taxon>
        <taxon>Oryzinae</taxon>
        <taxon>Oryza</taxon>
    </lineage>
</organism>
<dbReference type="Gramene" id="OPUNC10G00900.2">
    <property type="protein sequence ID" value="OPUNC10G00900.2"/>
    <property type="gene ID" value="OPUNC10G00900"/>
</dbReference>
<sequence>MKETAQREDIRYWMTENKYSVVVNEQKIEKFLYTMFKLNSTILGCGPCKPPSTATKSPCVFLHGVHGSACRERPTHVDS</sequence>
<keyword evidence="2" id="KW-1185">Reference proteome</keyword>
<dbReference type="HOGENOM" id="CLU_2610191_0_0_1"/>
<protein>
    <submittedName>
        <fullName evidence="1">Uncharacterized protein</fullName>
    </submittedName>
</protein>
<accession>A0A0E0M554</accession>
<reference evidence="1" key="1">
    <citation type="submission" date="2015-04" db="UniProtKB">
        <authorList>
            <consortium name="EnsemblPlants"/>
        </authorList>
    </citation>
    <scope>IDENTIFICATION</scope>
</reference>
<name>A0A0E0M554_ORYPU</name>